<feature type="compositionally biased region" description="Low complexity" evidence="2">
    <location>
        <begin position="666"/>
        <end position="680"/>
    </location>
</feature>
<feature type="compositionally biased region" description="Basic residues" evidence="2">
    <location>
        <begin position="238"/>
        <end position="248"/>
    </location>
</feature>
<dbReference type="EMBL" id="JAGSYN010000049">
    <property type="protein sequence ID" value="KAG7665499.1"/>
    <property type="molecule type" value="Genomic_DNA"/>
</dbReference>
<feature type="region of interest" description="Disordered" evidence="2">
    <location>
        <begin position="535"/>
        <end position="569"/>
    </location>
</feature>
<feature type="compositionally biased region" description="Low complexity" evidence="2">
    <location>
        <begin position="253"/>
        <end position="266"/>
    </location>
</feature>
<dbReference type="OrthoDB" id="5374328at2759"/>
<sequence>MDSTVKPIKKEPTESNLLSHSQSSPVKSPTTSPIQANVQIKTSNPSPLSTTHSMSTLNTNQTSTIHKKNDDSKLSNFLPTKSQPLPNAIGGPRPTPRPSIPTTLPQTTARSQQQQMNPHSQVHPHPTHANQQHSQHLVHAPHTHPAQPRATPQHIAPKYAKIQPAIAPKPVAVLPKPTSFCPLPSGKTPFQIRSTFAASLNPKSSLNINTSKRWVLPPRPRPGRKPTNAEGGEEKAKPAKSPRKRTKKKDLEQQQQQQLQLQQQQLQQQSGEQKTVGSIPAAQQQQSQVTSNILQQAQLKAGSTGSSTIVAPTTSTKAMVVKQEAVSNIKALEQISQQHQVKGGLPAISNVTSTSASTSTTIVNSPTTMTTTTTSPTKNNTTVFNTPISANISSSSVSPLPALPRSMSMATTNSPATSTITSPKAVVVKQEPSDSMDISNLPVAIPADATLTTIAPSQSASGSNSQNQQNQKLPLPLPPIPKPIDPSAQLNDMKMTYLAKLKEQELIRNYIEVITDQIKELSFVQNGVITFDALSNNNNNHNNTASVPIPRKSSSPTTASSSSSASPPAAAKYDQLESINNLNDLNKFLNYLTKSSNIIQSAKKSHQKQQQNRDEVLNSQINHYVDVRNKFKAMKKQEVQKQKSSFLGIANPGTIPGTNKKKKCSKGTTSTSASTSTTKSPIDTKETTSGSPPAGPSSSIFSRTTLPERQFTPDLLRPMKAANLFMSDQHHDNLHDDIIVEELQTATIESSPGSMLTNGTIMNSNEDGDIGAGGGVNTVNTDLDFFMADTHDFLNRLILKDDEGDVNMQDDGFAKMEEDVLGKVEIHSESSPQPPVQQQQGQQQQQQQQEQESGVKTSIRDHILKKKQKFNCGFCTNDTPCLCFDAELDLSSLRD</sequence>
<feature type="compositionally biased region" description="Polar residues" evidence="2">
    <location>
        <begin position="74"/>
        <end position="85"/>
    </location>
</feature>
<proteinExistence type="predicted"/>
<accession>A0A8J5QQD0</accession>
<feature type="region of interest" description="Disordered" evidence="2">
    <location>
        <begin position="455"/>
        <end position="484"/>
    </location>
</feature>
<feature type="compositionally biased region" description="Low complexity" evidence="2">
    <location>
        <begin position="455"/>
        <end position="474"/>
    </location>
</feature>
<feature type="region of interest" description="Disordered" evidence="2">
    <location>
        <begin position="646"/>
        <end position="705"/>
    </location>
</feature>
<organism evidence="4 5">
    <name type="scientific">[Candida] subhashii</name>
    <dbReference type="NCBI Taxonomy" id="561895"/>
    <lineage>
        <taxon>Eukaryota</taxon>
        <taxon>Fungi</taxon>
        <taxon>Dikarya</taxon>
        <taxon>Ascomycota</taxon>
        <taxon>Saccharomycotina</taxon>
        <taxon>Pichiomycetes</taxon>
        <taxon>Debaryomycetaceae</taxon>
        <taxon>Spathaspora</taxon>
    </lineage>
</organism>
<evidence type="ECO:0000259" key="3">
    <source>
        <dbReference type="Pfam" id="PF10297"/>
    </source>
</evidence>
<dbReference type="GO" id="GO:0006355">
    <property type="term" value="P:regulation of DNA-templated transcription"/>
    <property type="evidence" value="ECO:0007669"/>
    <property type="project" value="InterPro"/>
</dbReference>
<evidence type="ECO:0000313" key="4">
    <source>
        <dbReference type="EMBL" id="KAG7665499.1"/>
    </source>
</evidence>
<dbReference type="InterPro" id="IPR018287">
    <property type="entry name" value="Hap4_TF_heteromerisation"/>
</dbReference>
<protein>
    <recommendedName>
        <fullName evidence="3">Hap4 transcription factor heteromerisation domain-containing protein</fullName>
    </recommendedName>
</protein>
<keyword evidence="5" id="KW-1185">Reference proteome</keyword>
<gene>
    <name evidence="4" type="ORF">J8A68_000901</name>
</gene>
<name>A0A8J5QQD0_9ASCO</name>
<feature type="compositionally biased region" description="Polar residues" evidence="2">
    <location>
        <begin position="106"/>
        <end position="120"/>
    </location>
</feature>
<feature type="compositionally biased region" description="Low complexity" evidence="2">
    <location>
        <begin position="689"/>
        <end position="699"/>
    </location>
</feature>
<dbReference type="Pfam" id="PF10297">
    <property type="entry name" value="Hap4_Hap_bind"/>
    <property type="match status" value="1"/>
</dbReference>
<reference evidence="4 5" key="1">
    <citation type="journal article" date="2021" name="DNA Res.">
        <title>Genome analysis of Candida subhashii reveals its hybrid nature and dual mitochondrial genome conformations.</title>
        <authorList>
            <person name="Mixao V."/>
            <person name="Hegedusova E."/>
            <person name="Saus E."/>
            <person name="Pryszcz L.P."/>
            <person name="Cillingova A."/>
            <person name="Nosek J."/>
            <person name="Gabaldon T."/>
        </authorList>
    </citation>
    <scope>NUCLEOTIDE SEQUENCE [LARGE SCALE GENOMIC DNA]</scope>
    <source>
        <strain evidence="4 5">CBS 10753</strain>
    </source>
</reference>
<feature type="compositionally biased region" description="Polar residues" evidence="2">
    <location>
        <begin position="14"/>
        <end position="64"/>
    </location>
</feature>
<feature type="compositionally biased region" description="Low complexity" evidence="2">
    <location>
        <begin position="836"/>
        <end position="855"/>
    </location>
</feature>
<dbReference type="Proteomes" id="UP000694255">
    <property type="component" value="Unassembled WGS sequence"/>
</dbReference>
<feature type="region of interest" description="Disordered" evidence="2">
    <location>
        <begin position="353"/>
        <end position="381"/>
    </location>
</feature>
<evidence type="ECO:0000256" key="2">
    <source>
        <dbReference type="SAM" id="MobiDB-lite"/>
    </source>
</evidence>
<evidence type="ECO:0000313" key="5">
    <source>
        <dbReference type="Proteomes" id="UP000694255"/>
    </source>
</evidence>
<comment type="caution">
    <text evidence="4">The sequence shown here is derived from an EMBL/GenBank/DDBJ whole genome shotgun (WGS) entry which is preliminary data.</text>
</comment>
<feature type="compositionally biased region" description="Pro residues" evidence="2">
    <location>
        <begin position="475"/>
        <end position="484"/>
    </location>
</feature>
<evidence type="ECO:0000256" key="1">
    <source>
        <dbReference type="ARBA" id="ARBA00023242"/>
    </source>
</evidence>
<feature type="compositionally biased region" description="Low complexity" evidence="2">
    <location>
        <begin position="553"/>
        <end position="569"/>
    </location>
</feature>
<feature type="domain" description="Hap4 transcription factor heteromerisation" evidence="3">
    <location>
        <begin position="210"/>
        <end position="226"/>
    </location>
</feature>
<feature type="region of interest" description="Disordered" evidence="2">
    <location>
        <begin position="826"/>
        <end position="857"/>
    </location>
</feature>
<dbReference type="GeneID" id="73467702"/>
<dbReference type="GO" id="GO:0005634">
    <property type="term" value="C:nucleus"/>
    <property type="evidence" value="ECO:0007669"/>
    <property type="project" value="InterPro"/>
</dbReference>
<dbReference type="RefSeq" id="XP_049265731.1">
    <property type="nucleotide sequence ID" value="XM_049410626.1"/>
</dbReference>
<keyword evidence="1" id="KW-0539">Nucleus</keyword>
<feature type="region of interest" description="Disordered" evidence="2">
    <location>
        <begin position="1"/>
        <end position="151"/>
    </location>
</feature>
<feature type="region of interest" description="Disordered" evidence="2">
    <location>
        <begin position="209"/>
        <end position="266"/>
    </location>
</feature>
<dbReference type="AlphaFoldDB" id="A0A8J5QQD0"/>